<feature type="chain" id="PRO_5003939558" description="Lipoprotein" evidence="1">
    <location>
        <begin position="22"/>
        <end position="128"/>
    </location>
</feature>
<evidence type="ECO:0000256" key="1">
    <source>
        <dbReference type="SAM" id="SignalP"/>
    </source>
</evidence>
<dbReference type="HOGENOM" id="CLU_1955979_0_0_0"/>
<accession>L0A3A6</accession>
<evidence type="ECO:0000313" key="3">
    <source>
        <dbReference type="Proteomes" id="UP000010467"/>
    </source>
</evidence>
<sequence>MYQAAITLTILGAVLVGCAHAPTPVESFRLTNSLSKLEANYRYLMAGRIYPSDGAYYHVAPGQLFLSTEAHYFGTPVCIEVRDPRDSTYQWNYKFRIERNASNGIDLRDDGVRLTPVGTGGNVVSSCP</sequence>
<dbReference type="Proteomes" id="UP000010467">
    <property type="component" value="Chromosome"/>
</dbReference>
<dbReference type="AlphaFoldDB" id="L0A3A6"/>
<evidence type="ECO:0008006" key="4">
    <source>
        <dbReference type="Google" id="ProtNLM"/>
    </source>
</evidence>
<gene>
    <name evidence="2" type="ordered locus">Deipe_2158</name>
</gene>
<proteinExistence type="predicted"/>
<keyword evidence="3" id="KW-1185">Reference proteome</keyword>
<feature type="signal peptide" evidence="1">
    <location>
        <begin position="1"/>
        <end position="21"/>
    </location>
</feature>
<dbReference type="EMBL" id="CP003382">
    <property type="protein sequence ID" value="AFZ67647.1"/>
    <property type="molecule type" value="Genomic_DNA"/>
</dbReference>
<organism evidence="2 3">
    <name type="scientific">Deinococcus peraridilitoris (strain DSM 19664 / LMG 22246 / CIP 109416 / KR-200)</name>
    <dbReference type="NCBI Taxonomy" id="937777"/>
    <lineage>
        <taxon>Bacteria</taxon>
        <taxon>Thermotogati</taxon>
        <taxon>Deinococcota</taxon>
        <taxon>Deinococci</taxon>
        <taxon>Deinococcales</taxon>
        <taxon>Deinococcaceae</taxon>
        <taxon>Deinococcus</taxon>
    </lineage>
</organism>
<protein>
    <recommendedName>
        <fullName evidence="4">Lipoprotein</fullName>
    </recommendedName>
</protein>
<name>L0A3A6_DEIPD</name>
<dbReference type="KEGG" id="dpd:Deipe_2158"/>
<keyword evidence="1" id="KW-0732">Signal</keyword>
<reference evidence="3" key="1">
    <citation type="submission" date="2012-03" db="EMBL/GenBank/DDBJ databases">
        <title>Complete sequence of chromosome of Deinococcus peraridilitoris DSM 19664.</title>
        <authorList>
            <person name="Lucas S."/>
            <person name="Copeland A."/>
            <person name="Lapidus A."/>
            <person name="Glavina del Rio T."/>
            <person name="Dalin E."/>
            <person name="Tice H."/>
            <person name="Bruce D."/>
            <person name="Goodwin L."/>
            <person name="Pitluck S."/>
            <person name="Peters L."/>
            <person name="Mikhailova N."/>
            <person name="Lu M."/>
            <person name="Kyrpides N."/>
            <person name="Mavromatis K."/>
            <person name="Ivanova N."/>
            <person name="Brettin T."/>
            <person name="Detter J.C."/>
            <person name="Han C."/>
            <person name="Larimer F."/>
            <person name="Land M."/>
            <person name="Hauser L."/>
            <person name="Markowitz V."/>
            <person name="Cheng J.-F."/>
            <person name="Hugenholtz P."/>
            <person name="Woyke T."/>
            <person name="Wu D."/>
            <person name="Pukall R."/>
            <person name="Steenblock K."/>
            <person name="Brambilla E."/>
            <person name="Klenk H.-P."/>
            <person name="Eisen J.A."/>
        </authorList>
    </citation>
    <scope>NUCLEOTIDE SEQUENCE [LARGE SCALE GENOMIC DNA]</scope>
    <source>
        <strain evidence="3">DSM 19664 / LMG 22246 / CIP 109416 / KR-200</strain>
    </source>
</reference>
<evidence type="ECO:0000313" key="2">
    <source>
        <dbReference type="EMBL" id="AFZ67647.1"/>
    </source>
</evidence>